<keyword evidence="10" id="KW-0547">Nucleotide-binding</keyword>
<dbReference type="Pfam" id="PF00512">
    <property type="entry name" value="HisKA"/>
    <property type="match status" value="1"/>
</dbReference>
<dbReference type="InterPro" id="IPR029016">
    <property type="entry name" value="GAF-like_dom_sf"/>
</dbReference>
<dbReference type="InterPro" id="IPR011006">
    <property type="entry name" value="CheY-like_superfamily"/>
</dbReference>
<comment type="catalytic activity">
    <reaction evidence="1">
        <text>ATP + protein L-histidine = ADP + protein N-phospho-L-histidine.</text>
        <dbReference type="EC" id="2.7.13.3"/>
    </reaction>
</comment>
<keyword evidence="11" id="KW-1185">Reference proteome</keyword>
<evidence type="ECO:0000256" key="2">
    <source>
        <dbReference type="ARBA" id="ARBA00012438"/>
    </source>
</evidence>
<name>A0ABV6RS23_9GAMM</name>
<dbReference type="CDD" id="cd00075">
    <property type="entry name" value="HATPase"/>
    <property type="match status" value="1"/>
</dbReference>
<dbReference type="CDD" id="cd00082">
    <property type="entry name" value="HisKA"/>
    <property type="match status" value="1"/>
</dbReference>
<dbReference type="Proteomes" id="UP001589896">
    <property type="component" value="Unassembled WGS sequence"/>
</dbReference>
<proteinExistence type="predicted"/>
<dbReference type="InterPro" id="IPR036890">
    <property type="entry name" value="HATPase_C_sf"/>
</dbReference>
<feature type="modified residue" description="4-aspartylphosphate" evidence="6">
    <location>
        <position position="1090"/>
    </location>
</feature>
<dbReference type="SMART" id="SM00448">
    <property type="entry name" value="REC"/>
    <property type="match status" value="1"/>
</dbReference>
<evidence type="ECO:0000259" key="8">
    <source>
        <dbReference type="PROSITE" id="PS50109"/>
    </source>
</evidence>
<keyword evidence="4" id="KW-0808">Transferase</keyword>
<dbReference type="Gene3D" id="3.30.450.20">
    <property type="entry name" value="PAS domain"/>
    <property type="match status" value="2"/>
</dbReference>
<keyword evidence="3 6" id="KW-0597">Phosphoprotein</keyword>
<dbReference type="SMART" id="SM00091">
    <property type="entry name" value="PAS"/>
    <property type="match status" value="2"/>
</dbReference>
<dbReference type="Pfam" id="PF02518">
    <property type="entry name" value="HATPase_c"/>
    <property type="match status" value="1"/>
</dbReference>
<evidence type="ECO:0000256" key="4">
    <source>
        <dbReference type="ARBA" id="ARBA00022679"/>
    </source>
</evidence>
<dbReference type="Gene3D" id="1.10.287.130">
    <property type="match status" value="1"/>
</dbReference>
<dbReference type="PANTHER" id="PTHR43047:SF72">
    <property type="entry name" value="OSMOSENSING HISTIDINE PROTEIN KINASE SLN1"/>
    <property type="match status" value="1"/>
</dbReference>
<dbReference type="Gene3D" id="3.30.565.10">
    <property type="entry name" value="Histidine kinase-like ATPase, C-terminal domain"/>
    <property type="match status" value="1"/>
</dbReference>
<dbReference type="Pfam" id="PF00072">
    <property type="entry name" value="Response_reg"/>
    <property type="match status" value="1"/>
</dbReference>
<feature type="region of interest" description="Disordered" evidence="7">
    <location>
        <begin position="203"/>
        <end position="241"/>
    </location>
</feature>
<evidence type="ECO:0000313" key="10">
    <source>
        <dbReference type="EMBL" id="MFC0679591.1"/>
    </source>
</evidence>
<evidence type="ECO:0000256" key="3">
    <source>
        <dbReference type="ARBA" id="ARBA00022553"/>
    </source>
</evidence>
<dbReference type="PRINTS" id="PR00344">
    <property type="entry name" value="BCTRLSENSOR"/>
</dbReference>
<dbReference type="EMBL" id="JBHLTG010000004">
    <property type="protein sequence ID" value="MFC0679591.1"/>
    <property type="molecule type" value="Genomic_DNA"/>
</dbReference>
<dbReference type="InterPro" id="IPR001789">
    <property type="entry name" value="Sig_transdc_resp-reg_receiver"/>
</dbReference>
<dbReference type="SUPFAM" id="SSF52172">
    <property type="entry name" value="CheY-like"/>
    <property type="match status" value="1"/>
</dbReference>
<dbReference type="Gene3D" id="3.40.50.2300">
    <property type="match status" value="1"/>
</dbReference>
<dbReference type="SMART" id="SM00388">
    <property type="entry name" value="HisKA"/>
    <property type="match status" value="1"/>
</dbReference>
<dbReference type="InterPro" id="IPR003594">
    <property type="entry name" value="HATPase_dom"/>
</dbReference>
<dbReference type="EC" id="2.7.13.3" evidence="2"/>
<dbReference type="PANTHER" id="PTHR43047">
    <property type="entry name" value="TWO-COMPONENT HISTIDINE PROTEIN KINASE"/>
    <property type="match status" value="1"/>
</dbReference>
<dbReference type="InterPro" id="IPR004358">
    <property type="entry name" value="Sig_transdc_His_kin-like_C"/>
</dbReference>
<gene>
    <name evidence="10" type="ORF">ACFFGH_17275</name>
</gene>
<dbReference type="SUPFAM" id="SSF55874">
    <property type="entry name" value="ATPase domain of HSP90 chaperone/DNA topoisomerase II/histidine kinase"/>
    <property type="match status" value="1"/>
</dbReference>
<evidence type="ECO:0000256" key="7">
    <source>
        <dbReference type="SAM" id="MobiDB-lite"/>
    </source>
</evidence>
<dbReference type="PROSITE" id="PS50110">
    <property type="entry name" value="RESPONSE_REGULATORY"/>
    <property type="match status" value="1"/>
</dbReference>
<dbReference type="SUPFAM" id="SSF55781">
    <property type="entry name" value="GAF domain-like"/>
    <property type="match status" value="1"/>
</dbReference>
<dbReference type="GO" id="GO:0005524">
    <property type="term" value="F:ATP binding"/>
    <property type="evidence" value="ECO:0007669"/>
    <property type="project" value="UniProtKB-KW"/>
</dbReference>
<feature type="domain" description="Response regulatory" evidence="9">
    <location>
        <begin position="1041"/>
        <end position="1157"/>
    </location>
</feature>
<reference evidence="10 11" key="1">
    <citation type="submission" date="2024-09" db="EMBL/GenBank/DDBJ databases">
        <authorList>
            <person name="Sun Q."/>
            <person name="Mori K."/>
        </authorList>
    </citation>
    <scope>NUCLEOTIDE SEQUENCE [LARGE SCALE GENOMIC DNA]</scope>
    <source>
        <strain evidence="10 11">KCTC 23076</strain>
    </source>
</reference>
<organism evidence="10 11">
    <name type="scientific">Lysobacter korlensis</name>
    <dbReference type="NCBI Taxonomy" id="553636"/>
    <lineage>
        <taxon>Bacteria</taxon>
        <taxon>Pseudomonadati</taxon>
        <taxon>Pseudomonadota</taxon>
        <taxon>Gammaproteobacteria</taxon>
        <taxon>Lysobacterales</taxon>
        <taxon>Lysobacteraceae</taxon>
        <taxon>Lysobacter</taxon>
    </lineage>
</organism>
<dbReference type="Gene3D" id="3.30.450.40">
    <property type="match status" value="1"/>
</dbReference>
<evidence type="ECO:0000256" key="5">
    <source>
        <dbReference type="ARBA" id="ARBA00022777"/>
    </source>
</evidence>
<dbReference type="Pfam" id="PF01590">
    <property type="entry name" value="GAF"/>
    <property type="match status" value="1"/>
</dbReference>
<feature type="compositionally biased region" description="Low complexity" evidence="7">
    <location>
        <begin position="227"/>
        <end position="237"/>
    </location>
</feature>
<dbReference type="SMART" id="SM00065">
    <property type="entry name" value="GAF"/>
    <property type="match status" value="1"/>
</dbReference>
<evidence type="ECO:0000256" key="1">
    <source>
        <dbReference type="ARBA" id="ARBA00000085"/>
    </source>
</evidence>
<feature type="domain" description="Histidine kinase" evidence="8">
    <location>
        <begin position="802"/>
        <end position="1020"/>
    </location>
</feature>
<dbReference type="PROSITE" id="PS50109">
    <property type="entry name" value="HIS_KIN"/>
    <property type="match status" value="1"/>
</dbReference>
<keyword evidence="10" id="KW-0067">ATP-binding</keyword>
<dbReference type="CDD" id="cd17580">
    <property type="entry name" value="REC_2_DhkD-like"/>
    <property type="match status" value="1"/>
</dbReference>
<dbReference type="SUPFAM" id="SSF55785">
    <property type="entry name" value="PYP-like sensor domain (PAS domain)"/>
    <property type="match status" value="2"/>
</dbReference>
<evidence type="ECO:0000256" key="6">
    <source>
        <dbReference type="PROSITE-ProRule" id="PRU00169"/>
    </source>
</evidence>
<dbReference type="InterPro" id="IPR005467">
    <property type="entry name" value="His_kinase_dom"/>
</dbReference>
<protein>
    <recommendedName>
        <fullName evidence="2">histidine kinase</fullName>
        <ecNumber evidence="2">2.7.13.3</ecNumber>
    </recommendedName>
</protein>
<dbReference type="InterPro" id="IPR003018">
    <property type="entry name" value="GAF"/>
</dbReference>
<accession>A0ABV6RS23</accession>
<evidence type="ECO:0000259" key="9">
    <source>
        <dbReference type="PROSITE" id="PS50110"/>
    </source>
</evidence>
<dbReference type="SMART" id="SM00387">
    <property type="entry name" value="HATPase_c"/>
    <property type="match status" value="1"/>
</dbReference>
<comment type="caution">
    <text evidence="10">The sequence shown here is derived from an EMBL/GenBank/DDBJ whole genome shotgun (WGS) entry which is preliminary data.</text>
</comment>
<dbReference type="RefSeq" id="WP_386670516.1">
    <property type="nucleotide sequence ID" value="NZ_JBHLTG010000004.1"/>
</dbReference>
<dbReference type="SUPFAM" id="SSF47384">
    <property type="entry name" value="Homodimeric domain of signal transducing histidine kinase"/>
    <property type="match status" value="1"/>
</dbReference>
<sequence>MKFLIFRRADSALLVVPQHFLAASGRGDGEPNASIDACEIDPDQLGDVIASQIRLHGFACVTHESWAALEVALQLVATSRSAQAHPDPSPQQAFDLNLEEPCHGPAATRLEAKIYESLGRDGRLWIVADDSRSAWPPPRHPICYFVGDARFDVACLSDDSLFAIARDGYVAVPEHDRIAVLERVTCWAEPHSSMLNHELHFRPQPAEPQPALKAPGERHRDDQDVSATGGAAPGAPALEHASGNLSMTGLMDLLRLRTERRSLFRPARNADIFLTDQQALQSRTAPDAANDCDPAPAERIREADACMSRAPDFAALFRASPYPYLLMATDYTILHANPAYLAATGRAAQDIVGQHLFTAFPANPDDPASTNTREVARSIDIAVSSRKAHTSPLLRYAVPRDTADGEVFDERYWSAVHTPVLDDGGNVLFVAQNAIDVTDLYRFDPASRLYFLRQQIDAVPDPTELSQPQLHEAMTRILSVERNQLQTLFNQAPGFIAVLMGNECVFDTVNEAYYQLVGHRDILGQPVMQALPELEGQGFEELFAEVLETGRPIVLSERRVAIQRDRTGPLEERFVDLLYQPIFGPDGCVIGIFCQGHDVTAGLLARRALAEKLDELAQARRWSALQLQLADRLRPLHDAAEIFLRSAALIGEHFQARRVAYGEYHRHQKKFSFHSDYVDGVAVDLSADPVAVGFHAGDVEVIEQGGIWVSDDLSCDPRTGGPETWSSFEALKVHAAVVVPLTRQGPSVACMFVGTSTPKTWSPAEIDLLKEAADRVWTAVERVRAEAALRAADERKDQFLAMLAHELRNPLAPIRAAADIQSMAPSDVTRVITTNAIISRQVNHLTSLVNDLLDVSRVTQGLVSLDMQEVDIRDVLADAIEQARPMVEARAHELSLQLRTEGLHVSGDEKRLVQVFANVLNNAAKYTPDGGRISVTAEVSGTQVLVSVADNGIGMLPDVADRAFDLFAQAERTPDRAQGGLGIGLALVKRLVELHGGSVSVRSGGVGAGSEFTVRLPYIDIAKPAPALTGSGSITVGQPLHVLIVDDNRDAAMMMAVLVEASGHTAVVAHDAVEGLKRAIDEPPDACLLDIGLPGMDGHDMARELRCNPATGDAILIAVTGYGHEDDRRRTASAGFDHHLVKPVDASTLVGLLAALPARSARVPPAIDNEGVALPS</sequence>
<dbReference type="InterPro" id="IPR036097">
    <property type="entry name" value="HisK_dim/P_sf"/>
</dbReference>
<dbReference type="InterPro" id="IPR003661">
    <property type="entry name" value="HisK_dim/P_dom"/>
</dbReference>
<dbReference type="InterPro" id="IPR013656">
    <property type="entry name" value="PAS_4"/>
</dbReference>
<dbReference type="InterPro" id="IPR000014">
    <property type="entry name" value="PAS"/>
</dbReference>
<keyword evidence="5" id="KW-0418">Kinase</keyword>
<dbReference type="InterPro" id="IPR035965">
    <property type="entry name" value="PAS-like_dom_sf"/>
</dbReference>
<dbReference type="Pfam" id="PF08448">
    <property type="entry name" value="PAS_4"/>
    <property type="match status" value="2"/>
</dbReference>
<evidence type="ECO:0000313" key="11">
    <source>
        <dbReference type="Proteomes" id="UP001589896"/>
    </source>
</evidence>